<dbReference type="WBParaSite" id="Pan_g10718.t1">
    <property type="protein sequence ID" value="Pan_g10718.t1"/>
    <property type="gene ID" value="Pan_g10718"/>
</dbReference>
<keyword evidence="13" id="KW-1185">Reference proteome</keyword>
<dbReference type="InterPro" id="IPR000162">
    <property type="entry name" value="GPCR_3_mtglu_rcpt"/>
</dbReference>
<sequence length="800" mass="89069">MVAMMFALETINKDQTVLPGIRLGAQILDTCSFETHALEQSLEFIKTVMSTSDGLFCSDGSKASYQRQPVTAVVGAASSQVSVMVASMLQLFKIPMLSYSATGAALSEKPQFDYFSRVVPPDNLQAKAMAHLVAQLNWTYVHAVADTGSYGERGMDSFRAAATENGICIDGDIHKIGRNWNDTNFTDLINRMRRTNKARGVVMFVDEDNLKLFLKNLKRMITDGKHPELKGYFWFVASDSWGVKHAVIKSYEEIVAGAVTVAPKMRVVPGFDEYFANLKPENTFLTEHWNASNCSDRINLNFGQCFNSTNYTFKQEAYVPMVVDAVNVMARALHKYIIDCKEAERQSQKVDHCHADKLSFDGKELQLYYRNKTILPNQPPLIDANGDGIAQYSISQVDKKGRYTTVGHWLAGNDLNIDLEKIRDGIRAIDGSLDIPVSVCSTPCSRGYYRAYQDQTCCWTCIPCDVNISIIINDTSCERCPLGQIPNENLDKCIDIIPTHLVWTSAWAFGPAIFAACGLIATAFVTSVFVRYNNTPVVMASGRELCYCMLFGIALCYSVTFFLVSKPSALMCTSQRIFIGLAMSAVYSAILVKTNRLARVFKANSPVRPKCISPPAQIAICSVIVTLQIVVIIVFLFVDPPTTDITYPTPTVAVLSCKNATMHLFVSLGYNLFLILLCTIYAVKTRKIPENFNETRLIGFTMYSTSILWTAFAPIYFVTQNSFEVQITSLCSCISMGGTVALACFFAPKVYIVLFQPYKNVRTRHSAVGKLVNQQMRFIRSVFMNDCILAKKLPPIFTVV</sequence>
<feature type="domain" description="G-protein coupled receptors family 3 profile" evidence="12">
    <location>
        <begin position="507"/>
        <end position="769"/>
    </location>
</feature>
<dbReference type="Proteomes" id="UP000492821">
    <property type="component" value="Unassembled WGS sequence"/>
</dbReference>
<keyword evidence="7 11" id="KW-0472">Membrane</keyword>
<keyword evidence="10" id="KW-0807">Transducer</keyword>
<comment type="subcellular location">
    <subcellularLocation>
        <location evidence="1">Cell membrane</location>
        <topology evidence="1">Multi-pass membrane protein</topology>
    </subcellularLocation>
</comment>
<evidence type="ECO:0000256" key="3">
    <source>
        <dbReference type="ARBA" id="ARBA00022475"/>
    </source>
</evidence>
<dbReference type="FunFam" id="3.40.50.2300:FF:000145">
    <property type="entry name" value="Glutamate receptor, metabotropic"/>
    <property type="match status" value="1"/>
</dbReference>
<dbReference type="InterPro" id="IPR011500">
    <property type="entry name" value="GPCR_3_9-Cys_dom"/>
</dbReference>
<evidence type="ECO:0000256" key="11">
    <source>
        <dbReference type="SAM" id="Phobius"/>
    </source>
</evidence>
<evidence type="ECO:0000256" key="7">
    <source>
        <dbReference type="ARBA" id="ARBA00023136"/>
    </source>
</evidence>
<reference evidence="13" key="1">
    <citation type="journal article" date="2013" name="Genetics">
        <title>The draft genome and transcriptome of Panagrellus redivivus are shaped by the harsh demands of a free-living lifestyle.</title>
        <authorList>
            <person name="Srinivasan J."/>
            <person name="Dillman A.R."/>
            <person name="Macchietto M.G."/>
            <person name="Heikkinen L."/>
            <person name="Lakso M."/>
            <person name="Fracchia K.M."/>
            <person name="Antoshechkin I."/>
            <person name="Mortazavi A."/>
            <person name="Wong G."/>
            <person name="Sternberg P.W."/>
        </authorList>
    </citation>
    <scope>NUCLEOTIDE SEQUENCE [LARGE SCALE GENOMIC DNA]</scope>
    <source>
        <strain evidence="13">MT8872</strain>
    </source>
</reference>
<dbReference type="AlphaFoldDB" id="A0A7E4UNY4"/>
<feature type="transmembrane region" description="Helical" evidence="11">
    <location>
        <begin position="664"/>
        <end position="683"/>
    </location>
</feature>
<dbReference type="InterPro" id="IPR050726">
    <property type="entry name" value="mGluR"/>
</dbReference>
<keyword evidence="4 11" id="KW-0812">Transmembrane</keyword>
<feature type="transmembrane region" description="Helical" evidence="11">
    <location>
        <begin position="725"/>
        <end position="754"/>
    </location>
</feature>
<dbReference type="Pfam" id="PF01094">
    <property type="entry name" value="ANF_receptor"/>
    <property type="match status" value="1"/>
</dbReference>
<dbReference type="GO" id="GO:0005886">
    <property type="term" value="C:plasma membrane"/>
    <property type="evidence" value="ECO:0007669"/>
    <property type="project" value="UniProtKB-SubCell"/>
</dbReference>
<dbReference type="InterPro" id="IPR017978">
    <property type="entry name" value="GPCR_3_C"/>
</dbReference>
<dbReference type="InterPro" id="IPR001828">
    <property type="entry name" value="ANF_lig-bd_rcpt"/>
</dbReference>
<dbReference type="PRINTS" id="PR00593">
    <property type="entry name" value="MTABOTROPICR"/>
</dbReference>
<keyword evidence="9" id="KW-0325">Glycoprotein</keyword>
<evidence type="ECO:0000256" key="2">
    <source>
        <dbReference type="ARBA" id="ARBA00007242"/>
    </source>
</evidence>
<comment type="similarity">
    <text evidence="2">Belongs to the G-protein coupled receptor 3 family.</text>
</comment>
<dbReference type="InterPro" id="IPR028082">
    <property type="entry name" value="Peripla_BP_I"/>
</dbReference>
<evidence type="ECO:0000256" key="9">
    <source>
        <dbReference type="ARBA" id="ARBA00023180"/>
    </source>
</evidence>
<keyword evidence="8" id="KW-0675">Receptor</keyword>
<keyword evidence="6" id="KW-0297">G-protein coupled receptor</keyword>
<feature type="transmembrane region" description="Helical" evidence="11">
    <location>
        <begin position="616"/>
        <end position="638"/>
    </location>
</feature>
<organism evidence="13 14">
    <name type="scientific">Panagrellus redivivus</name>
    <name type="common">Microworm</name>
    <dbReference type="NCBI Taxonomy" id="6233"/>
    <lineage>
        <taxon>Eukaryota</taxon>
        <taxon>Metazoa</taxon>
        <taxon>Ecdysozoa</taxon>
        <taxon>Nematoda</taxon>
        <taxon>Chromadorea</taxon>
        <taxon>Rhabditida</taxon>
        <taxon>Tylenchina</taxon>
        <taxon>Panagrolaimomorpha</taxon>
        <taxon>Panagrolaimoidea</taxon>
        <taxon>Panagrolaimidae</taxon>
        <taxon>Panagrellus</taxon>
    </lineage>
</organism>
<feature type="transmembrane region" description="Helical" evidence="11">
    <location>
        <begin position="506"/>
        <end position="532"/>
    </location>
</feature>
<proteinExistence type="inferred from homology"/>
<evidence type="ECO:0000313" key="13">
    <source>
        <dbReference type="Proteomes" id="UP000492821"/>
    </source>
</evidence>
<dbReference type="FunFam" id="2.10.50.30:FF:000008">
    <property type="entry name" value="Metabotropic GLutamate receptor family"/>
    <property type="match status" value="1"/>
</dbReference>
<evidence type="ECO:0000256" key="10">
    <source>
        <dbReference type="ARBA" id="ARBA00023224"/>
    </source>
</evidence>
<feature type="transmembrane region" description="Helical" evidence="11">
    <location>
        <begin position="577"/>
        <end position="595"/>
    </location>
</feature>
<accession>A0A7E4UNY4</accession>
<evidence type="ECO:0000256" key="4">
    <source>
        <dbReference type="ARBA" id="ARBA00022692"/>
    </source>
</evidence>
<feature type="transmembrane region" description="Helical" evidence="11">
    <location>
        <begin position="544"/>
        <end position="565"/>
    </location>
</feature>
<dbReference type="Pfam" id="PF00003">
    <property type="entry name" value="7tm_3"/>
    <property type="match status" value="1"/>
</dbReference>
<evidence type="ECO:0000256" key="5">
    <source>
        <dbReference type="ARBA" id="ARBA00022989"/>
    </source>
</evidence>
<dbReference type="Pfam" id="PF07562">
    <property type="entry name" value="NCD3G"/>
    <property type="match status" value="1"/>
</dbReference>
<dbReference type="PRINTS" id="PR00248">
    <property type="entry name" value="GPCRMGR"/>
</dbReference>
<dbReference type="PROSITE" id="PS50259">
    <property type="entry name" value="G_PROTEIN_RECEP_F3_4"/>
    <property type="match status" value="1"/>
</dbReference>
<feature type="transmembrane region" description="Helical" evidence="11">
    <location>
        <begin position="695"/>
        <end position="719"/>
    </location>
</feature>
<keyword evidence="5 11" id="KW-1133">Transmembrane helix</keyword>
<dbReference type="InterPro" id="IPR038550">
    <property type="entry name" value="GPCR_3_9-Cys_sf"/>
</dbReference>
<dbReference type="Gene3D" id="2.10.50.30">
    <property type="entry name" value="GPCR, family 3, nine cysteines domain"/>
    <property type="match status" value="1"/>
</dbReference>
<evidence type="ECO:0000256" key="8">
    <source>
        <dbReference type="ARBA" id="ARBA00023170"/>
    </source>
</evidence>
<reference evidence="14" key="2">
    <citation type="submission" date="2020-10" db="UniProtKB">
        <authorList>
            <consortium name="WormBaseParasite"/>
        </authorList>
    </citation>
    <scope>IDENTIFICATION</scope>
</reference>
<evidence type="ECO:0000256" key="1">
    <source>
        <dbReference type="ARBA" id="ARBA00004651"/>
    </source>
</evidence>
<protein>
    <submittedName>
        <fullName evidence="14">G_PROTEIN_RECEP_F3_4 domain-containing protein</fullName>
    </submittedName>
</protein>
<evidence type="ECO:0000313" key="14">
    <source>
        <dbReference type="WBParaSite" id="Pan_g10718.t1"/>
    </source>
</evidence>
<keyword evidence="3" id="KW-1003">Cell membrane</keyword>
<evidence type="ECO:0000259" key="12">
    <source>
        <dbReference type="PROSITE" id="PS50259"/>
    </source>
</evidence>
<dbReference type="InterPro" id="IPR000337">
    <property type="entry name" value="GPCR_3"/>
</dbReference>
<dbReference type="GO" id="GO:0004930">
    <property type="term" value="F:G protein-coupled receptor activity"/>
    <property type="evidence" value="ECO:0007669"/>
    <property type="project" value="UniProtKB-KW"/>
</dbReference>
<name>A0A7E4UNY4_PANRE</name>
<dbReference type="SUPFAM" id="SSF53822">
    <property type="entry name" value="Periplasmic binding protein-like I"/>
    <property type="match status" value="1"/>
</dbReference>
<evidence type="ECO:0000256" key="6">
    <source>
        <dbReference type="ARBA" id="ARBA00023040"/>
    </source>
</evidence>
<dbReference type="Gene3D" id="3.40.50.2300">
    <property type="match status" value="2"/>
</dbReference>
<dbReference type="PANTHER" id="PTHR24060">
    <property type="entry name" value="METABOTROPIC GLUTAMATE RECEPTOR"/>
    <property type="match status" value="1"/>
</dbReference>